<dbReference type="OrthoDB" id="9027281at2"/>
<evidence type="ECO:0000256" key="1">
    <source>
        <dbReference type="ARBA" id="ARBA00004651"/>
    </source>
</evidence>
<gene>
    <name evidence="8" type="ORF">BED41_05290</name>
</gene>
<keyword evidence="4 7" id="KW-0812">Transmembrane</keyword>
<dbReference type="InterPro" id="IPR003370">
    <property type="entry name" value="Chromate_transpt"/>
</dbReference>
<dbReference type="AlphaFoldDB" id="A0A1B2I3P7"/>
<evidence type="ECO:0000256" key="5">
    <source>
        <dbReference type="ARBA" id="ARBA00022989"/>
    </source>
</evidence>
<feature type="transmembrane region" description="Helical" evidence="7">
    <location>
        <begin position="154"/>
        <end position="181"/>
    </location>
</feature>
<dbReference type="GeneID" id="83057269"/>
<protein>
    <submittedName>
        <fullName evidence="8">Chromate transporter</fullName>
    </submittedName>
</protein>
<sequence>MSKERAGLLLWLAGVNLFISAFTFGGGYVVVPMIRKYFVERRNLFTEEELMEMAAGAQSAPGAIAVNLSALAGYRAAGRCGLAVSAIAAVTPPVVILTLISFYYSAFIANAAAAAALRGMQAAAAALIADFVIDLSRSVIRERSPLLTLMMPAVFIAGFFLKIGAGTILAACALTALLRIAGRAGRAAV</sequence>
<dbReference type="PANTHER" id="PTHR43663:SF1">
    <property type="entry name" value="CHROMATE TRANSPORTER"/>
    <property type="match status" value="1"/>
</dbReference>
<keyword evidence="5 7" id="KW-1133">Transmembrane helix</keyword>
<dbReference type="Pfam" id="PF02417">
    <property type="entry name" value="Chromate_transp"/>
    <property type="match status" value="1"/>
</dbReference>
<feature type="transmembrane region" description="Helical" evidence="7">
    <location>
        <begin position="82"/>
        <end position="105"/>
    </location>
</feature>
<dbReference type="RefSeq" id="WP_066743811.1">
    <property type="nucleotide sequence ID" value="NZ_CP016757.1"/>
</dbReference>
<keyword evidence="9" id="KW-1185">Reference proteome</keyword>
<evidence type="ECO:0000256" key="6">
    <source>
        <dbReference type="ARBA" id="ARBA00023136"/>
    </source>
</evidence>
<dbReference type="EMBL" id="CP016757">
    <property type="protein sequence ID" value="ANZ44557.1"/>
    <property type="molecule type" value="Genomic_DNA"/>
</dbReference>
<reference evidence="8" key="1">
    <citation type="submission" date="2016-08" db="EMBL/GenBank/DDBJ databases">
        <title>Complete genome of Cloacibacillus porcorum.</title>
        <authorList>
            <person name="Looft T."/>
            <person name="Bayles D.O."/>
            <person name="Alt D.P."/>
        </authorList>
    </citation>
    <scope>NUCLEOTIDE SEQUENCE [LARGE SCALE GENOMIC DNA]</scope>
    <source>
        <strain evidence="8">CL-84</strain>
    </source>
</reference>
<evidence type="ECO:0000256" key="7">
    <source>
        <dbReference type="SAM" id="Phobius"/>
    </source>
</evidence>
<proteinExistence type="inferred from homology"/>
<evidence type="ECO:0000256" key="4">
    <source>
        <dbReference type="ARBA" id="ARBA00022692"/>
    </source>
</evidence>
<dbReference type="Proteomes" id="UP000093044">
    <property type="component" value="Chromosome"/>
</dbReference>
<organism evidence="8 9">
    <name type="scientific">Cloacibacillus porcorum</name>
    <dbReference type="NCBI Taxonomy" id="1197717"/>
    <lineage>
        <taxon>Bacteria</taxon>
        <taxon>Thermotogati</taxon>
        <taxon>Synergistota</taxon>
        <taxon>Synergistia</taxon>
        <taxon>Synergistales</taxon>
        <taxon>Synergistaceae</taxon>
        <taxon>Cloacibacillus</taxon>
    </lineage>
</organism>
<evidence type="ECO:0000256" key="2">
    <source>
        <dbReference type="ARBA" id="ARBA00005262"/>
    </source>
</evidence>
<dbReference type="GO" id="GO:0015109">
    <property type="term" value="F:chromate transmembrane transporter activity"/>
    <property type="evidence" value="ECO:0007669"/>
    <property type="project" value="InterPro"/>
</dbReference>
<dbReference type="STRING" id="1197717.BED41_05290"/>
<keyword evidence="3" id="KW-1003">Cell membrane</keyword>
<feature type="transmembrane region" description="Helical" evidence="7">
    <location>
        <begin position="6"/>
        <end position="31"/>
    </location>
</feature>
<dbReference type="InterPro" id="IPR052518">
    <property type="entry name" value="CHR_Transporter"/>
</dbReference>
<comment type="similarity">
    <text evidence="2">Belongs to the chromate ion transporter (CHR) (TC 2.A.51) family.</text>
</comment>
<keyword evidence="6 7" id="KW-0472">Membrane</keyword>
<evidence type="ECO:0000313" key="9">
    <source>
        <dbReference type="Proteomes" id="UP000093044"/>
    </source>
</evidence>
<evidence type="ECO:0000256" key="3">
    <source>
        <dbReference type="ARBA" id="ARBA00022475"/>
    </source>
</evidence>
<dbReference type="KEGG" id="cpor:BED41_05290"/>
<comment type="subcellular location">
    <subcellularLocation>
        <location evidence="1">Cell membrane</location>
        <topology evidence="1">Multi-pass membrane protein</topology>
    </subcellularLocation>
</comment>
<dbReference type="PANTHER" id="PTHR43663">
    <property type="entry name" value="CHROMATE TRANSPORT PROTEIN-RELATED"/>
    <property type="match status" value="1"/>
</dbReference>
<name>A0A1B2I3P7_9BACT</name>
<dbReference type="GO" id="GO:0005886">
    <property type="term" value="C:plasma membrane"/>
    <property type="evidence" value="ECO:0007669"/>
    <property type="project" value="UniProtKB-SubCell"/>
</dbReference>
<evidence type="ECO:0000313" key="8">
    <source>
        <dbReference type="EMBL" id="ANZ44557.1"/>
    </source>
</evidence>
<accession>A0A1B2I3P7</accession>